<dbReference type="InterPro" id="IPR008964">
    <property type="entry name" value="Invasin/intimin_cell_adhesion"/>
</dbReference>
<protein>
    <submittedName>
        <fullName evidence="2">Por secretion system C-terminal sorting domain-containing protein</fullName>
    </submittedName>
</protein>
<proteinExistence type="predicted"/>
<dbReference type="Proteomes" id="UP000181981">
    <property type="component" value="Unassembled WGS sequence"/>
</dbReference>
<dbReference type="InterPro" id="IPR000421">
    <property type="entry name" value="FA58C"/>
</dbReference>
<dbReference type="PANTHER" id="PTHR31339">
    <property type="entry name" value="PECTIN LYASE-RELATED"/>
    <property type="match status" value="1"/>
</dbReference>
<dbReference type="InterPro" id="IPR008979">
    <property type="entry name" value="Galactose-bd-like_sf"/>
</dbReference>
<dbReference type="SUPFAM" id="SSF49373">
    <property type="entry name" value="Invasin/intimin cell-adhesion fragments"/>
    <property type="match status" value="1"/>
</dbReference>
<dbReference type="AlphaFoldDB" id="A0A1I0BB55"/>
<accession>A0A1I0BB55</accession>
<dbReference type="InterPro" id="IPR011050">
    <property type="entry name" value="Pectin_lyase_fold/virulence"/>
</dbReference>
<dbReference type="InterPro" id="IPR051801">
    <property type="entry name" value="GH28_Enzymes"/>
</dbReference>
<reference evidence="2 3" key="1">
    <citation type="submission" date="2016-10" db="EMBL/GenBank/DDBJ databases">
        <authorList>
            <person name="de Groot N.N."/>
        </authorList>
    </citation>
    <scope>NUCLEOTIDE SEQUENCE [LARGE SCALE GENOMIC DNA]</scope>
    <source>
        <strain evidence="2 3">DSM 25947</strain>
    </source>
</reference>
<dbReference type="SUPFAM" id="SSF49785">
    <property type="entry name" value="Galactose-binding domain-like"/>
    <property type="match status" value="1"/>
</dbReference>
<dbReference type="Pfam" id="PF00754">
    <property type="entry name" value="F5_F8_type_C"/>
    <property type="match status" value="1"/>
</dbReference>
<dbReference type="SMART" id="SM00635">
    <property type="entry name" value="BID_2"/>
    <property type="match status" value="1"/>
</dbReference>
<dbReference type="SUPFAM" id="SSF51126">
    <property type="entry name" value="Pectin lyase-like"/>
    <property type="match status" value="2"/>
</dbReference>
<organism evidence="2 3">
    <name type="scientific">Draconibacterium orientale</name>
    <dbReference type="NCBI Taxonomy" id="1168034"/>
    <lineage>
        <taxon>Bacteria</taxon>
        <taxon>Pseudomonadati</taxon>
        <taxon>Bacteroidota</taxon>
        <taxon>Bacteroidia</taxon>
        <taxon>Marinilabiliales</taxon>
        <taxon>Prolixibacteraceae</taxon>
        <taxon>Draconibacterium</taxon>
    </lineage>
</organism>
<evidence type="ECO:0000313" key="2">
    <source>
        <dbReference type="EMBL" id="SET03779.1"/>
    </source>
</evidence>
<dbReference type="InterPro" id="IPR026444">
    <property type="entry name" value="Secre_tail"/>
</dbReference>
<name>A0A1I0BB55_9BACT</name>
<evidence type="ECO:0000259" key="1">
    <source>
        <dbReference type="PROSITE" id="PS50022"/>
    </source>
</evidence>
<dbReference type="Gene3D" id="2.60.120.260">
    <property type="entry name" value="Galactose-binding domain-like"/>
    <property type="match status" value="1"/>
</dbReference>
<dbReference type="Gene3D" id="2.60.40.1080">
    <property type="match status" value="1"/>
</dbReference>
<dbReference type="InterPro" id="IPR003343">
    <property type="entry name" value="Big_2"/>
</dbReference>
<dbReference type="PANTHER" id="PTHR31339:SF9">
    <property type="entry name" value="PLASMIN AND FIBRONECTIN-BINDING PROTEIN A"/>
    <property type="match status" value="1"/>
</dbReference>
<sequence length="1195" mass="127963">MKVCCNLQIKNMNQISVNKPLLITTILLLLFSSALTAQNWRLVDSKYPTIDNVVIAYSVADFGITGDGVTDVTVQFQTLLNELGALGGGTLFVPEGKYVIEGNLLLPKGITLRGEWKKPEKGAPVEGTILMAYAGRGDENATPFITMEPSSAVMDLAIWYPEQSPSAITPYPPSIEFGKPNYFGNENCNAKNITLVNSYAGVVFSRKNGGTCPTINGIYGTPLSRGVEIDNIVDVGRIEWIDFSPDYWAGSGLPNSPSVDGSHKAWIYENGTGVVMRRNDWSYTCFVNVEGYNKGFHAVESVTSPGAQPNGHNYSMTFTNCKTGVDISSANSVGLMFTGIKTVDCETGIGVAQTASGVVQLHSCSLDATKNAISIHESSSTRLMVLQSEINSGAVDIKGGTFTITDCDLNNPAPQINLTKNTRAIITGNRFAQEVQIEESSIFKSIIDHTPVNMKQLPEIMEVKPETHKPSRLELYVATEAPFDAVADGVTDNTVAIQAALDQAATDGGGIVFLPPGKYKVLGNLVIPSNVELKGSVDVSTTPTGPGSILEVYADRNNPEGEPFLKLSENSGIRGIVFNYPEQLLSDLPSVGKYPYCVQATGSDTYMINIGMRAVSKGVDLFTYPCHNHYIDYIAGHAFDIGIRVGGGTTDGRIYNTQFNVIAYGAGDESKYGSWPNSAGDSGPAYDYGFANFTFMVLGDCQNQLLYNDFHYGSHNGMILSDIDGTGPSGLSIGSGIDGARNALIINAVGNNGFDFVNTQIVSIGDQDTKYIETGTGYTSGVALFNADFWGNPSNGIRLNGGELTLQQANINQPGQQRMALISGGTLNIEASSVFPNNSLLAYGTESQFSIHSSVVDPTGIDTTQCVVWENNLYNTPAISLESALSRTSWTVSASNNSGVATRAIDGTASTRWDTNGSQTPGQWFTINFGKPEKIEQIIMDVAASPADSPQKYEFYVSDNGTDWYGPGAAGAGADVMTIVSFPSSTVQYVRIKQTGSKGNWWSIHEVYAFGDEDAISVSGIGFNKQQIGLAIDSVYEAQPVFSPESAANKTVFWKSSNSNIATVDTTGNITGISTGTATVTAVSMDGIKKASLTVVVSIDGVTSIGEITNADSNAIKLFPNPVSEKVTLSYHTNNTEEVFVELFSLNGMAVKSTSFHSHPGENLSSLSLAELTPGVYFVRFRTGEGRRLRKLIVQ</sequence>
<dbReference type="EMBL" id="FOHT01000005">
    <property type="protein sequence ID" value="SET03779.1"/>
    <property type="molecule type" value="Genomic_DNA"/>
</dbReference>
<gene>
    <name evidence="2" type="ORF">SAMN05444285_10535</name>
</gene>
<dbReference type="InterPro" id="IPR024535">
    <property type="entry name" value="RHGA/B-epi-like_pectate_lyase"/>
</dbReference>
<dbReference type="NCBIfam" id="TIGR04183">
    <property type="entry name" value="Por_Secre_tail"/>
    <property type="match status" value="1"/>
</dbReference>
<dbReference type="Pfam" id="PF12708">
    <property type="entry name" value="Pect-lyase_RHGA_epim"/>
    <property type="match status" value="2"/>
</dbReference>
<feature type="domain" description="F5/8 type C" evidence="1">
    <location>
        <begin position="866"/>
        <end position="1012"/>
    </location>
</feature>
<evidence type="ECO:0000313" key="3">
    <source>
        <dbReference type="Proteomes" id="UP000181981"/>
    </source>
</evidence>
<dbReference type="Gene3D" id="2.160.20.10">
    <property type="entry name" value="Single-stranded right-handed beta-helix, Pectin lyase-like"/>
    <property type="match status" value="2"/>
</dbReference>
<dbReference type="InterPro" id="IPR012334">
    <property type="entry name" value="Pectin_lyas_fold"/>
</dbReference>
<dbReference type="PROSITE" id="PS50022">
    <property type="entry name" value="FA58C_3"/>
    <property type="match status" value="1"/>
</dbReference>
<dbReference type="Pfam" id="PF18962">
    <property type="entry name" value="Por_Secre_tail"/>
    <property type="match status" value="1"/>
</dbReference>
<dbReference type="Pfam" id="PF02368">
    <property type="entry name" value="Big_2"/>
    <property type="match status" value="1"/>
</dbReference>